<dbReference type="Gene3D" id="3.30.565.10">
    <property type="entry name" value="Histidine kinase-like ATPase, C-terminal domain"/>
    <property type="match status" value="1"/>
</dbReference>
<evidence type="ECO:0000259" key="7">
    <source>
        <dbReference type="PROSITE" id="PS50885"/>
    </source>
</evidence>
<keyword evidence="3" id="KW-0808">Transferase</keyword>
<dbReference type="PROSITE" id="PS50885">
    <property type="entry name" value="HAMP"/>
    <property type="match status" value="1"/>
</dbReference>
<dbReference type="AlphaFoldDB" id="A0A1D3TNA2"/>
<feature type="transmembrane region" description="Helical" evidence="6">
    <location>
        <begin position="290"/>
        <end position="312"/>
    </location>
</feature>
<dbReference type="InterPro" id="IPR003660">
    <property type="entry name" value="HAMP_dom"/>
</dbReference>
<protein>
    <submittedName>
        <fullName evidence="8">Two-component system, sensor histidine kinase YesM</fullName>
    </submittedName>
</protein>
<keyword evidence="6" id="KW-1133">Transmembrane helix</keyword>
<dbReference type="Pfam" id="PF06580">
    <property type="entry name" value="His_kinase"/>
    <property type="match status" value="1"/>
</dbReference>
<keyword evidence="6" id="KW-0812">Transmembrane</keyword>
<dbReference type="CDD" id="cd06225">
    <property type="entry name" value="HAMP"/>
    <property type="match status" value="1"/>
</dbReference>
<evidence type="ECO:0000256" key="3">
    <source>
        <dbReference type="ARBA" id="ARBA00022679"/>
    </source>
</evidence>
<dbReference type="STRING" id="1619234.SAMN05421730_100146"/>
<dbReference type="InterPro" id="IPR003594">
    <property type="entry name" value="HATPase_dom"/>
</dbReference>
<evidence type="ECO:0000256" key="2">
    <source>
        <dbReference type="ARBA" id="ARBA00022553"/>
    </source>
</evidence>
<evidence type="ECO:0000256" key="4">
    <source>
        <dbReference type="ARBA" id="ARBA00022777"/>
    </source>
</evidence>
<dbReference type="PANTHER" id="PTHR34220:SF7">
    <property type="entry name" value="SENSOR HISTIDINE KINASE YPDA"/>
    <property type="match status" value="1"/>
</dbReference>
<evidence type="ECO:0000313" key="9">
    <source>
        <dbReference type="Proteomes" id="UP000199315"/>
    </source>
</evidence>
<keyword evidence="4 8" id="KW-0418">Kinase</keyword>
<keyword evidence="5" id="KW-0175">Coiled coil</keyword>
<dbReference type="EMBL" id="FMKA01000001">
    <property type="protein sequence ID" value="SCP94781.1"/>
    <property type="molecule type" value="Genomic_DNA"/>
</dbReference>
<dbReference type="SUPFAM" id="SSF55874">
    <property type="entry name" value="ATPase domain of HSP90 chaperone/DNA topoisomerase II/histidine kinase"/>
    <property type="match status" value="1"/>
</dbReference>
<keyword evidence="9" id="KW-1185">Reference proteome</keyword>
<evidence type="ECO:0000313" key="8">
    <source>
        <dbReference type="EMBL" id="SCP94781.1"/>
    </source>
</evidence>
<dbReference type="GO" id="GO:0000155">
    <property type="term" value="F:phosphorelay sensor kinase activity"/>
    <property type="evidence" value="ECO:0007669"/>
    <property type="project" value="InterPro"/>
</dbReference>
<dbReference type="OrthoDB" id="9809348at2"/>
<dbReference type="RefSeq" id="WP_091228456.1">
    <property type="nucleotide sequence ID" value="NZ_FMKA01000001.1"/>
</dbReference>
<dbReference type="InterPro" id="IPR010559">
    <property type="entry name" value="Sig_transdc_His_kin_internal"/>
</dbReference>
<dbReference type="SMART" id="SM00304">
    <property type="entry name" value="HAMP"/>
    <property type="match status" value="1"/>
</dbReference>
<keyword evidence="6" id="KW-0472">Membrane</keyword>
<evidence type="ECO:0000256" key="6">
    <source>
        <dbReference type="SAM" id="Phobius"/>
    </source>
</evidence>
<dbReference type="InterPro" id="IPR050640">
    <property type="entry name" value="Bact_2-comp_sensor_kinase"/>
</dbReference>
<dbReference type="Gene3D" id="6.10.340.10">
    <property type="match status" value="1"/>
</dbReference>
<feature type="domain" description="HAMP" evidence="7">
    <location>
        <begin position="314"/>
        <end position="366"/>
    </location>
</feature>
<feature type="transmembrane region" description="Helical" evidence="6">
    <location>
        <begin position="20"/>
        <end position="42"/>
    </location>
</feature>
<evidence type="ECO:0000256" key="1">
    <source>
        <dbReference type="ARBA" id="ARBA00004370"/>
    </source>
</evidence>
<reference evidence="8 9" key="1">
    <citation type="submission" date="2016-09" db="EMBL/GenBank/DDBJ databases">
        <authorList>
            <person name="Capua I."/>
            <person name="De Benedictis P."/>
            <person name="Joannis T."/>
            <person name="Lombin L.H."/>
            <person name="Cattoli G."/>
        </authorList>
    </citation>
    <scope>NUCLEOTIDE SEQUENCE [LARGE SCALE GENOMIC DNA]</scope>
    <source>
        <strain evidence="8 9">GluBS11</strain>
    </source>
</reference>
<dbReference type="InterPro" id="IPR036890">
    <property type="entry name" value="HATPase_C_sf"/>
</dbReference>
<dbReference type="Proteomes" id="UP000199315">
    <property type="component" value="Unassembled WGS sequence"/>
</dbReference>
<dbReference type="Pfam" id="PF02518">
    <property type="entry name" value="HATPase_c"/>
    <property type="match status" value="1"/>
</dbReference>
<comment type="subcellular location">
    <subcellularLocation>
        <location evidence="1">Membrane</location>
    </subcellularLocation>
</comment>
<dbReference type="PANTHER" id="PTHR34220">
    <property type="entry name" value="SENSOR HISTIDINE KINASE YPDA"/>
    <property type="match status" value="1"/>
</dbReference>
<evidence type="ECO:0000256" key="5">
    <source>
        <dbReference type="SAM" id="Coils"/>
    </source>
</evidence>
<keyword evidence="2" id="KW-0597">Phosphoprotein</keyword>
<gene>
    <name evidence="8" type="ORF">SAMN05421730_100146</name>
</gene>
<dbReference type="Pfam" id="PF00672">
    <property type="entry name" value="HAMP"/>
    <property type="match status" value="1"/>
</dbReference>
<proteinExistence type="predicted"/>
<feature type="coiled-coil region" evidence="5">
    <location>
        <begin position="351"/>
        <end position="386"/>
    </location>
</feature>
<accession>A0A1D3TNA2</accession>
<dbReference type="SUPFAM" id="SSF158472">
    <property type="entry name" value="HAMP domain-like"/>
    <property type="match status" value="1"/>
</dbReference>
<sequence length="587" mass="67347">MKKMAKIKTWFISKKLKQKIRYLFAFIIVAYFLIFALIYEFVIKDSLQENISKSNYNTLISIGNGLTGEFQNIGTMGRLIMSSQEVIDYLKSDQGADSVSAYNAVTSIYYTATSFDNISSIYVFKDNGEYIKISNGITTVYKGVMEDPDWYGPVEKKSGANLVMVDGNGAFSQASGESVLSFVRVFNDIQTQKPIGKLVINCSLNMLRDTWREMAGDGKKFAYFHKKDQLLCGDAEFEEMELNVADSGDNPRNMRSGAGSFTYYYAIPGTPLAVAEHEQIRYTEYISTQILVIAMLIVLVTAASFFTISWFINRFITRPVESLVGSMEEVKSGWLKRVSMKLPDDEIGRLKNSYNDMLVEINSLIEELLEKEKTMQKAELEALQEQIKPHFLYNTLDTIAYLALENPREEVYDSIETLGNFYRKFLSKGSREISLRDEVEIVRDYLKLQKLRYEDIFEDEYDIQESLLDMKIPKLILQPLVENSLYHGIRPKGEKCLIRISAYEKDDEILIKVYDTGIGMAQSRIDAFMKGDSKSYGLRKTIERIRCYYGREDVYEIRSQEGYYCEVTIKIPSGGEAETYVQSHDHR</sequence>
<organism evidence="8 9">
    <name type="scientific">Anaerobium acetethylicum</name>
    <dbReference type="NCBI Taxonomy" id="1619234"/>
    <lineage>
        <taxon>Bacteria</taxon>
        <taxon>Bacillati</taxon>
        <taxon>Bacillota</taxon>
        <taxon>Clostridia</taxon>
        <taxon>Lachnospirales</taxon>
        <taxon>Lachnospiraceae</taxon>
        <taxon>Anaerobium</taxon>
    </lineage>
</organism>
<dbReference type="GO" id="GO:0016020">
    <property type="term" value="C:membrane"/>
    <property type="evidence" value="ECO:0007669"/>
    <property type="project" value="UniProtKB-SubCell"/>
</dbReference>
<name>A0A1D3TNA2_9FIRM</name>